<keyword evidence="2 5" id="KW-0812">Transmembrane</keyword>
<gene>
    <name evidence="7" type="ORF">GCM10011365_16720</name>
</gene>
<feature type="domain" description="Sodium/calcium exchanger membrane region" evidence="6">
    <location>
        <begin position="174"/>
        <end position="317"/>
    </location>
</feature>
<feature type="transmembrane region" description="Helical" evidence="5">
    <location>
        <begin position="174"/>
        <end position="193"/>
    </location>
</feature>
<proteinExistence type="predicted"/>
<dbReference type="GO" id="GO:0005886">
    <property type="term" value="C:plasma membrane"/>
    <property type="evidence" value="ECO:0007669"/>
    <property type="project" value="TreeGrafter"/>
</dbReference>
<keyword evidence="4 5" id="KW-0472">Membrane</keyword>
<accession>A0A917CQF4</accession>
<protein>
    <submittedName>
        <fullName evidence="7">Sodium:calcium antiporter</fullName>
    </submittedName>
</protein>
<feature type="transmembrane region" description="Helical" evidence="5">
    <location>
        <begin position="304"/>
        <end position="323"/>
    </location>
</feature>
<reference evidence="7" key="1">
    <citation type="journal article" date="2014" name="Int. J. Syst. Evol. Microbiol.">
        <title>Complete genome sequence of Corynebacterium casei LMG S-19264T (=DSM 44701T), isolated from a smear-ripened cheese.</title>
        <authorList>
            <consortium name="US DOE Joint Genome Institute (JGI-PGF)"/>
            <person name="Walter F."/>
            <person name="Albersmeier A."/>
            <person name="Kalinowski J."/>
            <person name="Ruckert C."/>
        </authorList>
    </citation>
    <scope>NUCLEOTIDE SEQUENCE</scope>
    <source>
        <strain evidence="7">CGMCC 1.12181</strain>
    </source>
</reference>
<evidence type="ECO:0000256" key="1">
    <source>
        <dbReference type="ARBA" id="ARBA00004141"/>
    </source>
</evidence>
<keyword evidence="8" id="KW-1185">Reference proteome</keyword>
<dbReference type="EMBL" id="BMEO01000006">
    <property type="protein sequence ID" value="GGF96084.1"/>
    <property type="molecule type" value="Genomic_DNA"/>
</dbReference>
<evidence type="ECO:0000256" key="4">
    <source>
        <dbReference type="ARBA" id="ARBA00023136"/>
    </source>
</evidence>
<evidence type="ECO:0000259" key="6">
    <source>
        <dbReference type="Pfam" id="PF01699"/>
    </source>
</evidence>
<organism evidence="7 8">
    <name type="scientific">Marinicella pacifica</name>
    <dbReference type="NCBI Taxonomy" id="1171543"/>
    <lineage>
        <taxon>Bacteria</taxon>
        <taxon>Pseudomonadati</taxon>
        <taxon>Pseudomonadota</taxon>
        <taxon>Gammaproteobacteria</taxon>
        <taxon>Lysobacterales</taxon>
        <taxon>Marinicellaceae</taxon>
        <taxon>Marinicella</taxon>
    </lineage>
</organism>
<evidence type="ECO:0000256" key="3">
    <source>
        <dbReference type="ARBA" id="ARBA00022989"/>
    </source>
</evidence>
<dbReference type="Gene3D" id="1.20.1420.30">
    <property type="entry name" value="NCX, central ion-binding region"/>
    <property type="match status" value="2"/>
</dbReference>
<feature type="transmembrane region" description="Helical" evidence="5">
    <location>
        <begin position="76"/>
        <end position="95"/>
    </location>
</feature>
<sequence length="325" mass="35145">MHMLENLAAITGGLILLVWSAERFVSGAASIARHYGVSPMIIGMVIVGFGTSAPEMLVSVSASFEGNNGIALGNAYGSNIVNISVILGISALIFPIKVQSSVLKKEIPWLILVSLLSLMLLWDYSLSRLDAVVLLSVFVILMSWTIVQGMKYPQDSLAQNVDETAHKVMTFKTAIFWLMVGLLLLILSAQLLVWGAVNLAVYFGVSDLVVGLTIVAIGTSLPELASSVMAARQGAHEIALGNVLGSNLFNTLVVVGLSGIIHPFSVGREVINRDMMVMLALTLVLFVFAYGFKKPGRINRVEGVFLLLFYLTYTTWLLNPAVLRM</sequence>
<feature type="transmembrane region" description="Helical" evidence="5">
    <location>
        <begin position="239"/>
        <end position="263"/>
    </location>
</feature>
<dbReference type="PANTHER" id="PTHR10846:SF8">
    <property type="entry name" value="INNER MEMBRANE PROTEIN YRBG"/>
    <property type="match status" value="1"/>
</dbReference>
<comment type="subcellular location">
    <subcellularLocation>
        <location evidence="1">Membrane</location>
        <topology evidence="1">Multi-pass membrane protein</topology>
    </subcellularLocation>
</comment>
<feature type="transmembrane region" description="Helical" evidence="5">
    <location>
        <begin position="275"/>
        <end position="292"/>
    </location>
</feature>
<evidence type="ECO:0000313" key="8">
    <source>
        <dbReference type="Proteomes" id="UP000605253"/>
    </source>
</evidence>
<comment type="caution">
    <text evidence="7">The sequence shown here is derived from an EMBL/GenBank/DDBJ whole genome shotgun (WGS) entry which is preliminary data.</text>
</comment>
<dbReference type="InterPro" id="IPR004837">
    <property type="entry name" value="NaCa_Exmemb"/>
</dbReference>
<evidence type="ECO:0000256" key="5">
    <source>
        <dbReference type="SAM" id="Phobius"/>
    </source>
</evidence>
<dbReference type="Proteomes" id="UP000605253">
    <property type="component" value="Unassembled WGS sequence"/>
</dbReference>
<name>A0A917CQF4_9GAMM</name>
<evidence type="ECO:0000313" key="7">
    <source>
        <dbReference type="EMBL" id="GGF96084.1"/>
    </source>
</evidence>
<dbReference type="NCBIfam" id="TIGR00367">
    <property type="entry name" value="calcium/sodium antiporter"/>
    <property type="match status" value="1"/>
</dbReference>
<dbReference type="PANTHER" id="PTHR10846">
    <property type="entry name" value="SODIUM/POTASSIUM/CALCIUM EXCHANGER"/>
    <property type="match status" value="1"/>
</dbReference>
<feature type="transmembrane region" description="Helical" evidence="5">
    <location>
        <begin position="107"/>
        <end position="125"/>
    </location>
</feature>
<dbReference type="Pfam" id="PF01699">
    <property type="entry name" value="Na_Ca_ex"/>
    <property type="match status" value="2"/>
</dbReference>
<evidence type="ECO:0000256" key="2">
    <source>
        <dbReference type="ARBA" id="ARBA00022692"/>
    </source>
</evidence>
<feature type="transmembrane region" description="Helical" evidence="5">
    <location>
        <begin position="131"/>
        <end position="147"/>
    </location>
</feature>
<keyword evidence="3 5" id="KW-1133">Transmembrane helix</keyword>
<dbReference type="Gene3D" id="6.10.280.80">
    <property type="entry name" value="NCX, peripheral helical region"/>
    <property type="match status" value="1"/>
</dbReference>
<dbReference type="GO" id="GO:0005262">
    <property type="term" value="F:calcium channel activity"/>
    <property type="evidence" value="ECO:0007669"/>
    <property type="project" value="TreeGrafter"/>
</dbReference>
<dbReference type="GO" id="GO:0006874">
    <property type="term" value="P:intracellular calcium ion homeostasis"/>
    <property type="evidence" value="ECO:0007669"/>
    <property type="project" value="TreeGrafter"/>
</dbReference>
<dbReference type="GO" id="GO:0008273">
    <property type="term" value="F:calcium, potassium:sodium antiporter activity"/>
    <property type="evidence" value="ECO:0007669"/>
    <property type="project" value="TreeGrafter"/>
</dbReference>
<reference evidence="7" key="2">
    <citation type="submission" date="2020-09" db="EMBL/GenBank/DDBJ databases">
        <authorList>
            <person name="Sun Q."/>
            <person name="Zhou Y."/>
        </authorList>
    </citation>
    <scope>NUCLEOTIDE SEQUENCE</scope>
    <source>
        <strain evidence="7">CGMCC 1.12181</strain>
    </source>
</reference>
<dbReference type="InterPro" id="IPR004481">
    <property type="entry name" value="K/Na/Ca-exchanger"/>
</dbReference>
<dbReference type="InterPro" id="IPR044880">
    <property type="entry name" value="NCX_ion-bd_dom_sf"/>
</dbReference>
<feature type="domain" description="Sodium/calcium exchanger membrane region" evidence="6">
    <location>
        <begin position="8"/>
        <end position="146"/>
    </location>
</feature>
<dbReference type="AlphaFoldDB" id="A0A917CQF4"/>